<dbReference type="AlphaFoldDB" id="A0A6J2YFH1"/>
<dbReference type="InParanoid" id="A0A6J2YFH1"/>
<evidence type="ECO:0000313" key="4">
    <source>
        <dbReference type="Proteomes" id="UP000504635"/>
    </source>
</evidence>
<proteinExistence type="inferred from homology"/>
<dbReference type="SUPFAM" id="SSF49899">
    <property type="entry name" value="Concanavalin A-like lectins/glucanases"/>
    <property type="match status" value="1"/>
</dbReference>
<sequence>MKGFLFLLSTCAALIGTTYSQDCTESQTTVSGTLAPTGQLCSGQLIFEDNFEEFSLKKWQHEKTLSGGGNWEFQYYLNNRTNSFAKDGNLHIKPTYLSDDYGESFLSSGTLDINGDDPTDECTNGANYGCSRTGTADNYVNPIKSARIRTVDSFSFKYGSVVTRAKIPSGDWLWPAIWLMPRYNTYGTWPSSGEIDLLESRGNKNLVSAQGVNIGSQQMGSTLHWGPAVGSNQYMKTHWEKNNASGFDSDFHVYKVVWNPDGFIFYVDNEEIGSVSPPTGGFWELGGFAQTNVNNPWEGATKMAPFDQEFYLIINLAVGGVNYFPDDATNPGGKPWSNTSPTSAKDFWVGKSQWESTWSGDNTNFIIDYIQVYAL</sequence>
<feature type="signal peptide" evidence="2">
    <location>
        <begin position="1"/>
        <end position="20"/>
    </location>
</feature>
<feature type="domain" description="GH16" evidence="3">
    <location>
        <begin position="17"/>
        <end position="375"/>
    </location>
</feature>
<dbReference type="PROSITE" id="PS51762">
    <property type="entry name" value="GH16_2"/>
    <property type="match status" value="1"/>
</dbReference>
<dbReference type="OrthoDB" id="4781at2759"/>
<evidence type="ECO:0000256" key="2">
    <source>
        <dbReference type="SAM" id="SignalP"/>
    </source>
</evidence>
<dbReference type="InterPro" id="IPR013320">
    <property type="entry name" value="ConA-like_dom_sf"/>
</dbReference>
<reference evidence="5" key="1">
    <citation type="submission" date="2025-08" db="UniProtKB">
        <authorList>
            <consortium name="RefSeq"/>
        </authorList>
    </citation>
    <scope>IDENTIFICATION</scope>
    <source>
        <tissue evidence="5">Gonads</tissue>
    </source>
</reference>
<evidence type="ECO:0000256" key="1">
    <source>
        <dbReference type="ARBA" id="ARBA00006865"/>
    </source>
</evidence>
<comment type="similarity">
    <text evidence="1">Belongs to the glycosyl hydrolase 16 family.</text>
</comment>
<protein>
    <submittedName>
        <fullName evidence="5">Beta-1,3-glucan-binding protein-like</fullName>
    </submittedName>
</protein>
<dbReference type="InterPro" id="IPR000757">
    <property type="entry name" value="Beta-glucanase-like"/>
</dbReference>
<dbReference type="Pfam" id="PF00722">
    <property type="entry name" value="Glyco_hydro_16"/>
    <property type="match status" value="1"/>
</dbReference>
<dbReference type="GO" id="GO:0005975">
    <property type="term" value="P:carbohydrate metabolic process"/>
    <property type="evidence" value="ECO:0007669"/>
    <property type="project" value="InterPro"/>
</dbReference>
<dbReference type="PANTHER" id="PTHR10963:SF55">
    <property type="entry name" value="GLYCOSIDE HYDROLASE FAMILY 16 PROTEIN"/>
    <property type="match status" value="1"/>
</dbReference>
<dbReference type="Gene3D" id="2.60.120.200">
    <property type="match status" value="1"/>
</dbReference>
<dbReference type="InterPro" id="IPR050546">
    <property type="entry name" value="Glycosyl_Hydrlase_16"/>
</dbReference>
<dbReference type="Proteomes" id="UP000504635">
    <property type="component" value="Unplaced"/>
</dbReference>
<keyword evidence="2" id="KW-0732">Signal</keyword>
<dbReference type="FunFam" id="2.60.120.200:FF:000217">
    <property type="entry name" value="Gram-negative bacteria-binding protein"/>
    <property type="match status" value="1"/>
</dbReference>
<name>A0A6J2YFH1_SITOR</name>
<evidence type="ECO:0000259" key="3">
    <source>
        <dbReference type="PROSITE" id="PS51762"/>
    </source>
</evidence>
<gene>
    <name evidence="5" type="primary">LOC115886736</name>
</gene>
<evidence type="ECO:0000313" key="5">
    <source>
        <dbReference type="RefSeq" id="XP_030761869.1"/>
    </source>
</evidence>
<keyword evidence="4" id="KW-1185">Reference proteome</keyword>
<feature type="chain" id="PRO_5026850431" evidence="2">
    <location>
        <begin position="21"/>
        <end position="375"/>
    </location>
</feature>
<dbReference type="GeneID" id="115886736"/>
<dbReference type="RefSeq" id="XP_030761869.1">
    <property type="nucleotide sequence ID" value="XM_030906009.1"/>
</dbReference>
<dbReference type="PANTHER" id="PTHR10963">
    <property type="entry name" value="GLYCOSYL HYDROLASE-RELATED"/>
    <property type="match status" value="1"/>
</dbReference>
<accession>A0A6J2YFH1</accession>
<dbReference type="KEGG" id="soy:115886736"/>
<dbReference type="CDD" id="cd08024">
    <property type="entry name" value="GH16_CCF"/>
    <property type="match status" value="1"/>
</dbReference>
<dbReference type="GO" id="GO:0004553">
    <property type="term" value="F:hydrolase activity, hydrolyzing O-glycosyl compounds"/>
    <property type="evidence" value="ECO:0007669"/>
    <property type="project" value="InterPro"/>
</dbReference>
<organism evidence="4 5">
    <name type="scientific">Sitophilus oryzae</name>
    <name type="common">Rice weevil</name>
    <name type="synonym">Curculio oryzae</name>
    <dbReference type="NCBI Taxonomy" id="7048"/>
    <lineage>
        <taxon>Eukaryota</taxon>
        <taxon>Metazoa</taxon>
        <taxon>Ecdysozoa</taxon>
        <taxon>Arthropoda</taxon>
        <taxon>Hexapoda</taxon>
        <taxon>Insecta</taxon>
        <taxon>Pterygota</taxon>
        <taxon>Neoptera</taxon>
        <taxon>Endopterygota</taxon>
        <taxon>Coleoptera</taxon>
        <taxon>Polyphaga</taxon>
        <taxon>Cucujiformia</taxon>
        <taxon>Curculionidae</taxon>
        <taxon>Dryophthorinae</taxon>
        <taxon>Sitophilus</taxon>
    </lineage>
</organism>